<dbReference type="Proteomes" id="UP001206692">
    <property type="component" value="Unassembled WGS sequence"/>
</dbReference>
<organism evidence="2 3">
    <name type="scientific">Megasphaera massiliensis</name>
    <dbReference type="NCBI Taxonomy" id="1232428"/>
    <lineage>
        <taxon>Bacteria</taxon>
        <taxon>Bacillati</taxon>
        <taxon>Bacillota</taxon>
        <taxon>Negativicutes</taxon>
        <taxon>Veillonellales</taxon>
        <taxon>Veillonellaceae</taxon>
        <taxon>Megasphaera</taxon>
    </lineage>
</organism>
<accession>A0ABT1SPV4</accession>
<proteinExistence type="predicted"/>
<reference evidence="2 3" key="1">
    <citation type="submission" date="2022-06" db="EMBL/GenBank/DDBJ databases">
        <title>Isolation of gut microbiota from human fecal samples.</title>
        <authorList>
            <person name="Pamer E.G."/>
            <person name="Barat B."/>
            <person name="Waligurski E."/>
            <person name="Medina S."/>
            <person name="Paddock L."/>
            <person name="Mostad J."/>
        </authorList>
    </citation>
    <scope>NUCLEOTIDE SEQUENCE [LARGE SCALE GENOMIC DNA]</scope>
    <source>
        <strain evidence="2 3">DFI.1.1</strain>
    </source>
</reference>
<evidence type="ECO:0000313" key="3">
    <source>
        <dbReference type="Proteomes" id="UP001206692"/>
    </source>
</evidence>
<gene>
    <name evidence="2" type="ORF">NE675_02345</name>
</gene>
<dbReference type="RefSeq" id="WP_062411685.1">
    <property type="nucleotide sequence ID" value="NZ_JAJCIO010000002.1"/>
</dbReference>
<comment type="caution">
    <text evidence="2">The sequence shown here is derived from an EMBL/GenBank/DDBJ whole genome shotgun (WGS) entry which is preliminary data.</text>
</comment>
<sequence>MEFISIAIGVGILYLVHKVILTPMRHLLVNVIIGLIVLYGVNHFGYLFGFQHVPITLATGLIIGLFGLPGVVLVTLYYTFF</sequence>
<name>A0ABT1SPV4_9FIRM</name>
<feature type="transmembrane region" description="Helical" evidence="1">
    <location>
        <begin position="28"/>
        <end position="48"/>
    </location>
</feature>
<evidence type="ECO:0000313" key="2">
    <source>
        <dbReference type="EMBL" id="MCQ5341879.1"/>
    </source>
</evidence>
<keyword evidence="1" id="KW-1133">Transmembrane helix</keyword>
<dbReference type="Pfam" id="PF07441">
    <property type="entry name" value="BofA"/>
    <property type="match status" value="1"/>
</dbReference>
<keyword evidence="3" id="KW-1185">Reference proteome</keyword>
<feature type="transmembrane region" description="Helical" evidence="1">
    <location>
        <begin position="55"/>
        <end position="80"/>
    </location>
</feature>
<dbReference type="InterPro" id="IPR010001">
    <property type="entry name" value="BofA"/>
</dbReference>
<protein>
    <submittedName>
        <fullName evidence="2">Pro-sigmaK processing inhibitor BofA family protein</fullName>
    </submittedName>
</protein>
<dbReference type="EMBL" id="JANGEW010000002">
    <property type="protein sequence ID" value="MCQ5341879.1"/>
    <property type="molecule type" value="Genomic_DNA"/>
</dbReference>
<evidence type="ECO:0000256" key="1">
    <source>
        <dbReference type="SAM" id="Phobius"/>
    </source>
</evidence>
<keyword evidence="1" id="KW-0812">Transmembrane</keyword>
<keyword evidence="1" id="KW-0472">Membrane</keyword>